<sequence length="115" mass="13298">MGDVRVGKNCGSEGRWEAGDQGKVRGKEGRMVEERNDKLSVLRHPDDSSPYKISFEILFSSRWRMAKPVQDVFFETGRHAWKDEVNEKYKLLLRLLDTTKESRVKVNGKAKELSQ</sequence>
<dbReference type="Proteomes" id="UP000735302">
    <property type="component" value="Unassembled WGS sequence"/>
</dbReference>
<protein>
    <submittedName>
        <fullName evidence="2">Uncharacterized protein</fullName>
    </submittedName>
</protein>
<dbReference type="EMBL" id="BLXT01002342">
    <property type="protein sequence ID" value="GFN93400.1"/>
    <property type="molecule type" value="Genomic_DNA"/>
</dbReference>
<proteinExistence type="predicted"/>
<evidence type="ECO:0000313" key="2">
    <source>
        <dbReference type="EMBL" id="GFN93400.1"/>
    </source>
</evidence>
<organism evidence="2 3">
    <name type="scientific">Plakobranchus ocellatus</name>
    <dbReference type="NCBI Taxonomy" id="259542"/>
    <lineage>
        <taxon>Eukaryota</taxon>
        <taxon>Metazoa</taxon>
        <taxon>Spiralia</taxon>
        <taxon>Lophotrochozoa</taxon>
        <taxon>Mollusca</taxon>
        <taxon>Gastropoda</taxon>
        <taxon>Heterobranchia</taxon>
        <taxon>Euthyneura</taxon>
        <taxon>Panpulmonata</taxon>
        <taxon>Sacoglossa</taxon>
        <taxon>Placobranchoidea</taxon>
        <taxon>Plakobranchidae</taxon>
        <taxon>Plakobranchus</taxon>
    </lineage>
</organism>
<feature type="region of interest" description="Disordered" evidence="1">
    <location>
        <begin position="1"/>
        <end position="30"/>
    </location>
</feature>
<gene>
    <name evidence="2" type="ORF">PoB_001990600</name>
</gene>
<comment type="caution">
    <text evidence="2">The sequence shown here is derived from an EMBL/GenBank/DDBJ whole genome shotgun (WGS) entry which is preliminary data.</text>
</comment>
<dbReference type="AlphaFoldDB" id="A0AAV3ZFJ2"/>
<accession>A0AAV3ZFJ2</accession>
<name>A0AAV3ZFJ2_9GAST</name>
<feature type="compositionally biased region" description="Basic and acidic residues" evidence="1">
    <location>
        <begin position="14"/>
        <end position="30"/>
    </location>
</feature>
<evidence type="ECO:0000256" key="1">
    <source>
        <dbReference type="SAM" id="MobiDB-lite"/>
    </source>
</evidence>
<evidence type="ECO:0000313" key="3">
    <source>
        <dbReference type="Proteomes" id="UP000735302"/>
    </source>
</evidence>
<reference evidence="2 3" key="1">
    <citation type="journal article" date="2021" name="Elife">
        <title>Chloroplast acquisition without the gene transfer in kleptoplastic sea slugs, Plakobranchus ocellatus.</title>
        <authorList>
            <person name="Maeda T."/>
            <person name="Takahashi S."/>
            <person name="Yoshida T."/>
            <person name="Shimamura S."/>
            <person name="Takaki Y."/>
            <person name="Nagai Y."/>
            <person name="Toyoda A."/>
            <person name="Suzuki Y."/>
            <person name="Arimoto A."/>
            <person name="Ishii H."/>
            <person name="Satoh N."/>
            <person name="Nishiyama T."/>
            <person name="Hasebe M."/>
            <person name="Maruyama T."/>
            <person name="Minagawa J."/>
            <person name="Obokata J."/>
            <person name="Shigenobu S."/>
        </authorList>
    </citation>
    <scope>NUCLEOTIDE SEQUENCE [LARGE SCALE GENOMIC DNA]</scope>
</reference>
<keyword evidence="3" id="KW-1185">Reference proteome</keyword>